<dbReference type="Proteomes" id="UP000619238">
    <property type="component" value="Unassembled WGS sequence"/>
</dbReference>
<dbReference type="InterPro" id="IPR020806">
    <property type="entry name" value="PKS_PP-bd"/>
</dbReference>
<dbReference type="Pfam" id="PF00550">
    <property type="entry name" value="PP-binding"/>
    <property type="match status" value="1"/>
</dbReference>
<dbReference type="InterPro" id="IPR036736">
    <property type="entry name" value="ACP-like_sf"/>
</dbReference>
<dbReference type="PROSITE" id="PS50075">
    <property type="entry name" value="CARRIER"/>
    <property type="match status" value="1"/>
</dbReference>
<accession>A0ABR7QEY7</accession>
<evidence type="ECO:0000313" key="5">
    <source>
        <dbReference type="EMBL" id="MBC8756859.1"/>
    </source>
</evidence>
<dbReference type="SUPFAM" id="SSF56801">
    <property type="entry name" value="Acetyl-CoA synthetase-like"/>
    <property type="match status" value="1"/>
</dbReference>
<dbReference type="Pfam" id="PF00501">
    <property type="entry name" value="AMP-binding"/>
    <property type="match status" value="1"/>
</dbReference>
<feature type="domain" description="Carrier" evidence="4">
    <location>
        <begin position="951"/>
        <end position="1027"/>
    </location>
</feature>
<dbReference type="InterPro" id="IPR045851">
    <property type="entry name" value="AMP-bd_C_sf"/>
</dbReference>
<dbReference type="InterPro" id="IPR042099">
    <property type="entry name" value="ANL_N_sf"/>
</dbReference>
<protein>
    <submittedName>
        <fullName evidence="5">Amino acid adenylation domain-containing protein</fullName>
    </submittedName>
</protein>
<dbReference type="Pfam" id="PF13193">
    <property type="entry name" value="AMP-binding_C"/>
    <property type="match status" value="1"/>
</dbReference>
<dbReference type="InterPro" id="IPR000873">
    <property type="entry name" value="AMP-dep_synth/lig_dom"/>
</dbReference>
<evidence type="ECO:0000313" key="6">
    <source>
        <dbReference type="Proteomes" id="UP000619238"/>
    </source>
</evidence>
<dbReference type="Gene3D" id="3.30.559.30">
    <property type="entry name" value="Nonribosomal peptide synthetase, condensation domain"/>
    <property type="match status" value="2"/>
</dbReference>
<keyword evidence="3" id="KW-0597">Phosphoprotein</keyword>
<dbReference type="InterPro" id="IPR009081">
    <property type="entry name" value="PP-bd_ACP"/>
</dbReference>
<reference evidence="5 6" key="1">
    <citation type="submission" date="2020-07" db="EMBL/GenBank/DDBJ databases">
        <title>Description of Kordia aestuariivivens sp. nov., isolated from a tidal flat.</title>
        <authorList>
            <person name="Park S."/>
            <person name="Yoon J.-H."/>
        </authorList>
    </citation>
    <scope>NUCLEOTIDE SEQUENCE [LARGE SCALE GENOMIC DNA]</scope>
    <source>
        <strain evidence="5 6">YSTF-M3</strain>
    </source>
</reference>
<dbReference type="Gene3D" id="3.40.50.12780">
    <property type="entry name" value="N-terminal domain of ligase-like"/>
    <property type="match status" value="1"/>
</dbReference>
<dbReference type="Gene3D" id="3.30.559.10">
    <property type="entry name" value="Chloramphenicol acetyltransferase-like domain"/>
    <property type="match status" value="2"/>
</dbReference>
<dbReference type="InterPro" id="IPR023213">
    <property type="entry name" value="CAT-like_dom_sf"/>
</dbReference>
<comment type="caution">
    <text evidence="5">The sequence shown here is derived from an EMBL/GenBank/DDBJ whole genome shotgun (WGS) entry which is preliminary data.</text>
</comment>
<keyword evidence="6" id="KW-1185">Reference proteome</keyword>
<dbReference type="InterPro" id="IPR006162">
    <property type="entry name" value="Ppantetheine_attach_site"/>
</dbReference>
<evidence type="ECO:0000256" key="3">
    <source>
        <dbReference type="ARBA" id="ARBA00022553"/>
    </source>
</evidence>
<dbReference type="PROSITE" id="PS00012">
    <property type="entry name" value="PHOSPHOPANTETHEINE"/>
    <property type="match status" value="1"/>
</dbReference>
<dbReference type="Pfam" id="PF00668">
    <property type="entry name" value="Condensation"/>
    <property type="match status" value="2"/>
</dbReference>
<proteinExistence type="predicted"/>
<dbReference type="SUPFAM" id="SSF47336">
    <property type="entry name" value="ACP-like"/>
    <property type="match status" value="1"/>
</dbReference>
<dbReference type="Gene3D" id="1.10.1200.10">
    <property type="entry name" value="ACP-like"/>
    <property type="match status" value="1"/>
</dbReference>
<dbReference type="InterPro" id="IPR001242">
    <property type="entry name" value="Condensation_dom"/>
</dbReference>
<dbReference type="SUPFAM" id="SSF52777">
    <property type="entry name" value="CoA-dependent acyltransferases"/>
    <property type="match status" value="4"/>
</dbReference>
<gene>
    <name evidence="5" type="ORF">H2O64_19450</name>
</gene>
<dbReference type="Gene3D" id="3.30.300.30">
    <property type="match status" value="1"/>
</dbReference>
<dbReference type="RefSeq" id="WP_187563901.1">
    <property type="nucleotide sequence ID" value="NZ_JACGWS010000014.1"/>
</dbReference>
<dbReference type="InterPro" id="IPR025110">
    <property type="entry name" value="AMP-bd_C"/>
</dbReference>
<sequence length="1478" mass="171324">MKLTLPQQDVYFEQLLYPNEPIYNIGAKIKIEGKIEIHSMKEAYEILINQHDAYRGSISKETGNISFIIADTHETSLKVIDFSDEEKADEKANNFMQEEFQKPFEFLKDKLLHNFILLKVSEEKHYLFSVYHHIITDGWGTSLMFQRLVSNYNELISYGKVTTEYPYTYTDFAENDDEYYQSEAYEKDKNYWKEKFKILPERLFQTIRETDASNKSDRKRLVIPRKAYDELIEISKQSRSSVFHVILGLLYLYLGKRYNQQDISIGVPVLNRSNAAFKRTVGLFMGVTALRMQLGFQSTFIELLQEIRQQLRQDYRYQRFPLGKLVKELDAYQEKDRLFNLTLSYEKQDYATNFLNTKTQVIPLSHKSERVALAIYVREFDSTKDVILDFDYNINYFEEHLIDSFVTGVENLMHQIIKEPNRKLCEYHYIKTQEKQELLYDFNNTAFQYSEKETVLSYIEKQAKKTPNAIALKDKEHTYTYKEVEALSNSAMQHILKTGIGVGEPVAMLMPRSAKLIIGILAIMKSGRPYIPLDPKFPVNRLNHIVEHSKVPLIISDKTHATYLGKSNSILDDLFVNDTEMHQTNVAIEGDNSAYIIYTSGSTGNPKGVEINHNALLNFLIGMQKSPGIYKEDVLLSVTTQSFDISILEFFVPLICGGTTYIVTDDVLENPFEVIRTINSVQPTVMQATPSFYQMLFNAGWTGNKTLKILCGGDLLSETLADKLIKTCSEVWNMYGPTETTIWSTCKRVVEAEQSSNIGTPIQNTQIYILDNELSLVPKYAPGIIYIGGKGLAKGYYRNLEMTQERFIKNPFNKGEIIYNTGDLGKWNEEKEIIFLGRNDNQVKIRGYRIELGDIETKLNAIETVKSSVVVAKKRGDQEAFLVAYVQKENEEFNSKEVLNTLSSQLPKYMIPYAITLVDEFPLTPNKKVDRKALSTQKLNEKSYDAELFIQPSSNLEIRLSKIYEDVLKLERNIGLNENFFELGGHSLNAVKLINKIEKEFQNTLSLKTIFDKPTLQEVARYLTTNTQKSHRKIVVQEKKPYYPITSPQYAIWIASLAPEKSIAYNMFAAYAIEGKIDKETLHYAFLKTINKFEILRTNFIEVNGVACQKVLDIQDVAFKIDEFETSVAASKNKLREYVNSEFDLENELLFKVGLFKDEEGKETLVFAAHHLIMDGWSLEVLIKEIAQYYKAAFDKKNVHEEKLNFQFKDFVAWQNTVQANNEERNSQYWSNYLADYSWNNLIPYDKEYSNKEYTGSFYLFDWNLNLLEPLNKLVLKQKVSLHSLLVVAFNVLLHKLYEHTDICVGTINSGRVFSELNDHIGMFVKTLPLRTKINENQSFSELLRETHDNILVIDEHQDMSQTIMNELRLEAIIVLQNQTYDYDNIYLSETVTVRRYPIDAKYNRLPLLIDFSVNENFFHGSIYYDTEKYNSETIALLVLKLEILLKEVVENPDVLIKDINIDLDFEKEKIIDIDFNF</sequence>
<dbReference type="PANTHER" id="PTHR45527:SF1">
    <property type="entry name" value="FATTY ACID SYNTHASE"/>
    <property type="match status" value="1"/>
</dbReference>
<dbReference type="NCBIfam" id="TIGR01733">
    <property type="entry name" value="AA-adenyl-dom"/>
    <property type="match status" value="1"/>
</dbReference>
<keyword evidence="2" id="KW-0596">Phosphopantetheine</keyword>
<name>A0ABR7QEY7_9FLAO</name>
<comment type="cofactor">
    <cofactor evidence="1">
        <name>pantetheine 4'-phosphate</name>
        <dbReference type="ChEBI" id="CHEBI:47942"/>
    </cofactor>
</comment>
<dbReference type="InterPro" id="IPR010071">
    <property type="entry name" value="AA_adenyl_dom"/>
</dbReference>
<dbReference type="InterPro" id="IPR020845">
    <property type="entry name" value="AMP-binding_CS"/>
</dbReference>
<organism evidence="5 6">
    <name type="scientific">Kordia aestuariivivens</name>
    <dbReference type="NCBI Taxonomy" id="2759037"/>
    <lineage>
        <taxon>Bacteria</taxon>
        <taxon>Pseudomonadati</taxon>
        <taxon>Bacteroidota</taxon>
        <taxon>Flavobacteriia</taxon>
        <taxon>Flavobacteriales</taxon>
        <taxon>Flavobacteriaceae</taxon>
        <taxon>Kordia</taxon>
    </lineage>
</organism>
<dbReference type="SMART" id="SM00823">
    <property type="entry name" value="PKS_PP"/>
    <property type="match status" value="1"/>
</dbReference>
<evidence type="ECO:0000259" key="4">
    <source>
        <dbReference type="PROSITE" id="PS50075"/>
    </source>
</evidence>
<dbReference type="EMBL" id="JACGWS010000014">
    <property type="protein sequence ID" value="MBC8756859.1"/>
    <property type="molecule type" value="Genomic_DNA"/>
</dbReference>
<dbReference type="PANTHER" id="PTHR45527">
    <property type="entry name" value="NONRIBOSOMAL PEPTIDE SYNTHETASE"/>
    <property type="match status" value="1"/>
</dbReference>
<dbReference type="PROSITE" id="PS00455">
    <property type="entry name" value="AMP_BINDING"/>
    <property type="match status" value="1"/>
</dbReference>
<evidence type="ECO:0000256" key="1">
    <source>
        <dbReference type="ARBA" id="ARBA00001957"/>
    </source>
</evidence>
<evidence type="ECO:0000256" key="2">
    <source>
        <dbReference type="ARBA" id="ARBA00022450"/>
    </source>
</evidence>